<dbReference type="InterPro" id="IPR056632">
    <property type="entry name" value="DUF7730"/>
</dbReference>
<evidence type="ECO:0000259" key="1">
    <source>
        <dbReference type="Pfam" id="PF24864"/>
    </source>
</evidence>
<name>A0A423VVW6_CYTCH</name>
<protein>
    <recommendedName>
        <fullName evidence="1">DUF7730 domain-containing protein</fullName>
    </recommendedName>
</protein>
<keyword evidence="3" id="KW-1185">Reference proteome</keyword>
<dbReference type="Proteomes" id="UP000284375">
    <property type="component" value="Unassembled WGS sequence"/>
</dbReference>
<evidence type="ECO:0000313" key="2">
    <source>
        <dbReference type="EMBL" id="ROV95161.1"/>
    </source>
</evidence>
<accession>A0A423VVW6</accession>
<evidence type="ECO:0000313" key="3">
    <source>
        <dbReference type="Proteomes" id="UP000284375"/>
    </source>
</evidence>
<sequence>MVRDRIPDTSHYRRRKHRLICSDAPSPFHFDRLPSEIRNMIYHLVVLDSKTSLVLELTSWCPHWSDTRYGEPHFCGLRLVEETIDAAGNTSISRSGLLDSTRNLNLLRASKWIWREAAPMLYGQNFKFLSTEALAQFLSRLRRETLGFIRHIDWLVCSCRDRTRRLHDVMHYLTQAPMLQRLIAGIPPEFYGQRRRPRSMNIFVNQIEFLHDWPRFNVQLGRYLAFCLYRNYYGMWMAFFDELDWLLSMRQQTEDMQQASDLPAGRRATRNSWKSVDFVAQAGHLPDFDLRVP</sequence>
<dbReference type="PANTHER" id="PTHR42085">
    <property type="entry name" value="F-BOX DOMAIN-CONTAINING PROTEIN"/>
    <property type="match status" value="1"/>
</dbReference>
<comment type="caution">
    <text evidence="2">The sequence shown here is derived from an EMBL/GenBank/DDBJ whole genome shotgun (WGS) entry which is preliminary data.</text>
</comment>
<reference evidence="2 3" key="1">
    <citation type="submission" date="2015-09" db="EMBL/GenBank/DDBJ databases">
        <title>Host preference determinants of Valsa canker pathogens revealed by comparative genomics.</title>
        <authorList>
            <person name="Yin Z."/>
            <person name="Huang L."/>
        </authorList>
    </citation>
    <scope>NUCLEOTIDE SEQUENCE [LARGE SCALE GENOMIC DNA]</scope>
    <source>
        <strain evidence="2 3">YSFL</strain>
    </source>
</reference>
<dbReference type="EMBL" id="LJZO01000025">
    <property type="protein sequence ID" value="ROV95161.1"/>
    <property type="molecule type" value="Genomic_DNA"/>
</dbReference>
<feature type="domain" description="DUF7730" evidence="1">
    <location>
        <begin position="25"/>
        <end position="152"/>
    </location>
</feature>
<organism evidence="2 3">
    <name type="scientific">Cytospora chrysosperma</name>
    <name type="common">Cytospora canker fungus</name>
    <name type="synonym">Sphaeria chrysosperma</name>
    <dbReference type="NCBI Taxonomy" id="252740"/>
    <lineage>
        <taxon>Eukaryota</taxon>
        <taxon>Fungi</taxon>
        <taxon>Dikarya</taxon>
        <taxon>Ascomycota</taxon>
        <taxon>Pezizomycotina</taxon>
        <taxon>Sordariomycetes</taxon>
        <taxon>Sordariomycetidae</taxon>
        <taxon>Diaporthales</taxon>
        <taxon>Cytosporaceae</taxon>
        <taxon>Cytospora</taxon>
    </lineage>
</organism>
<dbReference type="AlphaFoldDB" id="A0A423VVW6"/>
<dbReference type="OrthoDB" id="62952at2759"/>
<proteinExistence type="predicted"/>
<dbReference type="Pfam" id="PF24864">
    <property type="entry name" value="DUF7730"/>
    <property type="match status" value="1"/>
</dbReference>
<dbReference type="InterPro" id="IPR038883">
    <property type="entry name" value="AN11006-like"/>
</dbReference>
<gene>
    <name evidence="2" type="ORF">VSDG_05794</name>
</gene>
<dbReference type="PANTHER" id="PTHR42085:SF8">
    <property type="entry name" value="F-BOX DOMAIN-CONTAINING PROTEIN"/>
    <property type="match status" value="1"/>
</dbReference>